<dbReference type="CDD" id="cd24158">
    <property type="entry name" value="NUDIX_ADPRase_Rv1700"/>
    <property type="match status" value="1"/>
</dbReference>
<protein>
    <submittedName>
        <fullName evidence="3">NUDIX domain-containing protein</fullName>
    </submittedName>
</protein>
<dbReference type="PROSITE" id="PS51462">
    <property type="entry name" value="NUDIX"/>
    <property type="match status" value="1"/>
</dbReference>
<gene>
    <name evidence="3" type="ORF">ACIB24_19980</name>
</gene>
<evidence type="ECO:0000313" key="4">
    <source>
        <dbReference type="Proteomes" id="UP001612915"/>
    </source>
</evidence>
<organism evidence="3 4">
    <name type="scientific">Spongisporangium articulatum</name>
    <dbReference type="NCBI Taxonomy" id="3362603"/>
    <lineage>
        <taxon>Bacteria</taxon>
        <taxon>Bacillati</taxon>
        <taxon>Actinomycetota</taxon>
        <taxon>Actinomycetes</taxon>
        <taxon>Kineosporiales</taxon>
        <taxon>Kineosporiaceae</taxon>
        <taxon>Spongisporangium</taxon>
    </lineage>
</organism>
<evidence type="ECO:0000259" key="2">
    <source>
        <dbReference type="PROSITE" id="PS51462"/>
    </source>
</evidence>
<keyword evidence="4" id="KW-1185">Reference proteome</keyword>
<evidence type="ECO:0000256" key="1">
    <source>
        <dbReference type="ARBA" id="ARBA00022801"/>
    </source>
</evidence>
<proteinExistence type="predicted"/>
<dbReference type="PANTHER" id="PTHR11839:SF31">
    <property type="entry name" value="ADP-RIBOSE PYROPHOSPHATASE"/>
    <property type="match status" value="1"/>
</dbReference>
<dbReference type="InterPro" id="IPR015797">
    <property type="entry name" value="NUDIX_hydrolase-like_dom_sf"/>
</dbReference>
<reference evidence="3 4" key="1">
    <citation type="submission" date="2024-10" db="EMBL/GenBank/DDBJ databases">
        <title>The Natural Products Discovery Center: Release of the First 8490 Sequenced Strains for Exploring Actinobacteria Biosynthetic Diversity.</title>
        <authorList>
            <person name="Kalkreuter E."/>
            <person name="Kautsar S.A."/>
            <person name="Yang D."/>
            <person name="Bader C.D."/>
            <person name="Teijaro C.N."/>
            <person name="Fluegel L."/>
            <person name="Davis C.M."/>
            <person name="Simpson J.R."/>
            <person name="Lauterbach L."/>
            <person name="Steele A.D."/>
            <person name="Gui C."/>
            <person name="Meng S."/>
            <person name="Li G."/>
            <person name="Viehrig K."/>
            <person name="Ye F."/>
            <person name="Su P."/>
            <person name="Kiefer A.F."/>
            <person name="Nichols A."/>
            <person name="Cepeda A.J."/>
            <person name="Yan W."/>
            <person name="Fan B."/>
            <person name="Jiang Y."/>
            <person name="Adhikari A."/>
            <person name="Zheng C.-J."/>
            <person name="Schuster L."/>
            <person name="Cowan T.M."/>
            <person name="Smanski M.J."/>
            <person name="Chevrette M.G."/>
            <person name="De Carvalho L.P.S."/>
            <person name="Shen B."/>
        </authorList>
    </citation>
    <scope>NUCLEOTIDE SEQUENCE [LARGE SCALE GENOMIC DNA]</scope>
    <source>
        <strain evidence="3 4">NPDC049639</strain>
    </source>
</reference>
<dbReference type="PANTHER" id="PTHR11839">
    <property type="entry name" value="UDP/ADP-SUGAR PYROPHOSPHATASE"/>
    <property type="match status" value="1"/>
</dbReference>
<dbReference type="Pfam" id="PF00293">
    <property type="entry name" value="NUDIX"/>
    <property type="match status" value="1"/>
</dbReference>
<dbReference type="SUPFAM" id="SSF55811">
    <property type="entry name" value="Nudix"/>
    <property type="match status" value="1"/>
</dbReference>
<keyword evidence="1" id="KW-0378">Hydrolase</keyword>
<dbReference type="EMBL" id="JBITLV010000007">
    <property type="protein sequence ID" value="MFI7589352.1"/>
    <property type="molecule type" value="Genomic_DNA"/>
</dbReference>
<sequence length="217" mass="24268">MSPDSSEELADFIAPRPVVKAEHLHDGMIFDLVAETVDLGRAGQVRREMLRHPGAVTVAALDGEPGAERVLMIRQYRHPVQMELWELPAGLLDVVGEPPLEAAKRELHEEADLKAERWDLVADWFNSPGGSDEALRLYLARDVQVVDEADRHTREAEELDMPSRWVPLEEARDAVLAGKIHNPGSVIGILAVWTARELGWTTLRPAAAPWPEHPRLR</sequence>
<evidence type="ECO:0000313" key="3">
    <source>
        <dbReference type="EMBL" id="MFI7589352.1"/>
    </source>
</evidence>
<dbReference type="Proteomes" id="UP001612915">
    <property type="component" value="Unassembled WGS sequence"/>
</dbReference>
<feature type="domain" description="Nudix hydrolase" evidence="2">
    <location>
        <begin position="50"/>
        <end position="188"/>
    </location>
</feature>
<name>A0ABW8AUN6_9ACTN</name>
<accession>A0ABW8AUN6</accession>
<dbReference type="InterPro" id="IPR000086">
    <property type="entry name" value="NUDIX_hydrolase_dom"/>
</dbReference>
<comment type="caution">
    <text evidence="3">The sequence shown here is derived from an EMBL/GenBank/DDBJ whole genome shotgun (WGS) entry which is preliminary data.</text>
</comment>
<dbReference type="RefSeq" id="WP_398283947.1">
    <property type="nucleotide sequence ID" value="NZ_JBITLV010000007.1"/>
</dbReference>
<dbReference type="Gene3D" id="3.90.79.10">
    <property type="entry name" value="Nucleoside Triphosphate Pyrophosphohydrolase"/>
    <property type="match status" value="1"/>
</dbReference>